<feature type="transmembrane region" description="Helical" evidence="1">
    <location>
        <begin position="95"/>
        <end position="121"/>
    </location>
</feature>
<feature type="transmembrane region" description="Helical" evidence="1">
    <location>
        <begin position="228"/>
        <end position="247"/>
    </location>
</feature>
<feature type="transmembrane region" description="Helical" evidence="1">
    <location>
        <begin position="372"/>
        <end position="397"/>
    </location>
</feature>
<keyword evidence="1" id="KW-1133">Transmembrane helix</keyword>
<evidence type="ECO:0000256" key="1">
    <source>
        <dbReference type="SAM" id="Phobius"/>
    </source>
</evidence>
<evidence type="ECO:0000313" key="3">
    <source>
        <dbReference type="Proteomes" id="UP000028185"/>
    </source>
</evidence>
<evidence type="ECO:0000313" key="2">
    <source>
        <dbReference type="EMBL" id="AIG44287.1"/>
    </source>
</evidence>
<feature type="transmembrane region" description="Helical" evidence="1">
    <location>
        <begin position="319"/>
        <end position="342"/>
    </location>
</feature>
<dbReference type="EMBL" id="CP008921">
    <property type="protein sequence ID" value="AIG44287.1"/>
    <property type="molecule type" value="Genomic_DNA"/>
</dbReference>
<dbReference type="Proteomes" id="UP000028185">
    <property type="component" value="Chromosome"/>
</dbReference>
<keyword evidence="1" id="KW-0812">Transmembrane</keyword>
<dbReference type="RefSeq" id="WP_024381064.1">
    <property type="nucleotide sequence ID" value="NZ_ALLE01000008.1"/>
</dbReference>
<keyword evidence="2" id="KW-0503">Monooxygenase</keyword>
<accession>A0A075SG40</accession>
<protein>
    <submittedName>
        <fullName evidence="2">Beta-carotene 15,15'-monooxygenase</fullName>
    </submittedName>
</protein>
<dbReference type="PATRIC" id="fig|1214179.4.peg.1930"/>
<sequence>MLKLIIYQFQYTKRQWLGTIPLLFVSSLIVGTSLFGIASALKTANINASQLFQMLIVFGGTTLFFLISNSIRLLIDIFKKDYQLWMILGASKSQLSILIAGQFYLMALIVSIIGTMLSFATTDSYYKFLQQLLGREELPDLIIIANISTVLLSIFIVPTIVGLGAYFYSIRILKKESISKQNYRTRKIKVTRFVNISIRLLLWLLCVGSIVSAGFIQNREVMATQSSIILFLLIIHIFIIQSLSPSVQIGLIKLLMKIFPTEHYVINTGFWNLLYNPSYLKSLQTSMAMGITLISGFILYTLNMYAFMNTANSIHEARASFIAYLSAPIILIITNSISLTILSSNKDIEDIRQLQTLGFSKLKLLKIRIAEVIIHSVLILLVSVVFNAIILFLVYYIGQLLGHSVINMVGFWQPSLTVLCLLIVFYSITKGMYVFKDR</sequence>
<feature type="transmembrane region" description="Helical" evidence="1">
    <location>
        <begin position="141"/>
        <end position="169"/>
    </location>
</feature>
<feature type="transmembrane region" description="Helical" evidence="1">
    <location>
        <begin position="409"/>
        <end position="428"/>
    </location>
</feature>
<feature type="transmembrane region" description="Helical" evidence="1">
    <location>
        <begin position="287"/>
        <end position="307"/>
    </location>
</feature>
<gene>
    <name evidence="2" type="ORF">ID09_09715</name>
</gene>
<dbReference type="GO" id="GO:0004497">
    <property type="term" value="F:monooxygenase activity"/>
    <property type="evidence" value="ECO:0007669"/>
    <property type="project" value="UniProtKB-KW"/>
</dbReference>
<name>A0A075SG40_STRSU</name>
<dbReference type="HOGENOM" id="CLU_595467_0_0_9"/>
<keyword evidence="2" id="KW-0560">Oxidoreductase</keyword>
<organism evidence="2 3">
    <name type="scientific">Streptococcus suis 6407</name>
    <dbReference type="NCBI Taxonomy" id="1214179"/>
    <lineage>
        <taxon>Bacteria</taxon>
        <taxon>Bacillati</taxon>
        <taxon>Bacillota</taxon>
        <taxon>Bacilli</taxon>
        <taxon>Lactobacillales</taxon>
        <taxon>Streptococcaceae</taxon>
        <taxon>Streptococcus</taxon>
    </lineage>
</organism>
<dbReference type="AlphaFoldDB" id="A0A075SG40"/>
<feature type="transmembrane region" description="Helical" evidence="1">
    <location>
        <begin position="190"/>
        <end position="216"/>
    </location>
</feature>
<reference evidence="2 3" key="1">
    <citation type="journal article" date="2014" name="Genome Announc.">
        <title>Whole-Genome Sequence of Streptococcus suis Serotype 4 Reference Strain 6407.</title>
        <authorList>
            <person name="Wang K."/>
            <person name="Chen J."/>
            <person name="Yao H."/>
            <person name="Lu C."/>
        </authorList>
    </citation>
    <scope>NUCLEOTIDE SEQUENCE [LARGE SCALE GENOMIC DNA]</scope>
    <source>
        <strain evidence="2">6407</strain>
    </source>
</reference>
<feature type="transmembrane region" description="Helical" evidence="1">
    <location>
        <begin position="52"/>
        <end position="75"/>
    </location>
</feature>
<proteinExistence type="predicted"/>
<feature type="transmembrane region" description="Helical" evidence="1">
    <location>
        <begin position="20"/>
        <end position="40"/>
    </location>
</feature>
<keyword evidence="1" id="KW-0472">Membrane</keyword>